<proteinExistence type="inferred from homology"/>
<evidence type="ECO:0000256" key="3">
    <source>
        <dbReference type="ARBA" id="ARBA00022989"/>
    </source>
</evidence>
<sequence length="313" mass="35193">MMKKTFTIALILFASIFALIWVVVARPLDASSQKTAVFSVVKGQGSRDISYNLEHQGFISWAPLFRLYALTIGASHRLQAGDYELSPALSMHQIIKRFVQGDVIKERITVIEGWSVQDIAKALEEKKLASANDFIEKFSSLEGYLFPDTYEIQPSASIDVLVESMQDNFKKKTAGLEQQIQQSTKTLDDNIIMASLLEKEVRSLEDKKIVADILWRRLKVGIALQVDATIAYITGKKTSEISKKETQIDSPYNTYKYRGLPKGPIGNPGLESIQAALEPQNNPYWYYLSKPSGETVFSKTLEEHNLAKATYLK</sequence>
<dbReference type="PANTHER" id="PTHR30518">
    <property type="entry name" value="ENDOLYTIC MUREIN TRANSGLYCOSYLASE"/>
    <property type="match status" value="1"/>
</dbReference>
<dbReference type="AlphaFoldDB" id="A0A1G2RGN6"/>
<dbReference type="Gene3D" id="3.30.1490.480">
    <property type="entry name" value="Endolytic murein transglycosylase"/>
    <property type="match status" value="2"/>
</dbReference>
<evidence type="ECO:0000256" key="7">
    <source>
        <dbReference type="HAMAP-Rule" id="MF_02065"/>
    </source>
</evidence>
<evidence type="ECO:0000256" key="2">
    <source>
        <dbReference type="ARBA" id="ARBA00022692"/>
    </source>
</evidence>
<comment type="catalytic activity">
    <reaction evidence="7">
        <text>a peptidoglycan chain = a peptidoglycan chain with N-acetyl-1,6-anhydromuramyl-[peptide] at the reducing end + a peptidoglycan chain with N-acetylglucosamine at the non-reducing end.</text>
        <dbReference type="EC" id="4.2.2.29"/>
    </reaction>
</comment>
<dbReference type="Gene3D" id="3.30.160.60">
    <property type="entry name" value="Classic Zinc Finger"/>
    <property type="match status" value="1"/>
</dbReference>
<keyword evidence="1 7" id="KW-1003">Cell membrane</keyword>
<dbReference type="GO" id="GO:0071555">
    <property type="term" value="P:cell wall organization"/>
    <property type="evidence" value="ECO:0007669"/>
    <property type="project" value="UniProtKB-KW"/>
</dbReference>
<gene>
    <name evidence="7" type="primary">mltG</name>
    <name evidence="8" type="ORF">A3A27_01945</name>
</gene>
<feature type="site" description="Important for catalytic activity" evidence="7">
    <location>
        <position position="200"/>
    </location>
</feature>
<dbReference type="Pfam" id="PF02618">
    <property type="entry name" value="YceG"/>
    <property type="match status" value="1"/>
</dbReference>
<evidence type="ECO:0000256" key="1">
    <source>
        <dbReference type="ARBA" id="ARBA00022475"/>
    </source>
</evidence>
<accession>A0A1G2RGN6</accession>
<evidence type="ECO:0000256" key="5">
    <source>
        <dbReference type="ARBA" id="ARBA00023239"/>
    </source>
</evidence>
<protein>
    <recommendedName>
        <fullName evidence="7">Endolytic murein transglycosylase</fullName>
        <ecNumber evidence="7">4.2.2.29</ecNumber>
    </recommendedName>
    <alternativeName>
        <fullName evidence="7">Peptidoglycan lytic transglycosylase</fullName>
    </alternativeName>
    <alternativeName>
        <fullName evidence="7">Peptidoglycan polymerization terminase</fullName>
    </alternativeName>
</protein>
<name>A0A1G2RGN6_9BACT</name>
<keyword evidence="3 7" id="KW-1133">Transmembrane helix</keyword>
<dbReference type="EMBL" id="MHUF01000026">
    <property type="protein sequence ID" value="OHA72006.1"/>
    <property type="molecule type" value="Genomic_DNA"/>
</dbReference>
<dbReference type="Proteomes" id="UP000177287">
    <property type="component" value="Unassembled WGS sequence"/>
</dbReference>
<dbReference type="EC" id="4.2.2.29" evidence="7"/>
<keyword evidence="2 7" id="KW-0812">Transmembrane</keyword>
<evidence type="ECO:0000256" key="6">
    <source>
        <dbReference type="ARBA" id="ARBA00023316"/>
    </source>
</evidence>
<dbReference type="PANTHER" id="PTHR30518:SF2">
    <property type="entry name" value="ENDOLYTIC MUREIN TRANSGLYCOSYLASE"/>
    <property type="match status" value="1"/>
</dbReference>
<dbReference type="NCBIfam" id="TIGR00247">
    <property type="entry name" value="endolytic transglycosylase MltG"/>
    <property type="match status" value="1"/>
</dbReference>
<keyword evidence="5 7" id="KW-0456">Lyase</keyword>
<comment type="caution">
    <text evidence="8">The sequence shown here is derived from an EMBL/GenBank/DDBJ whole genome shotgun (WGS) entry which is preliminary data.</text>
</comment>
<dbReference type="InterPro" id="IPR003770">
    <property type="entry name" value="MLTG-like"/>
</dbReference>
<evidence type="ECO:0000313" key="9">
    <source>
        <dbReference type="Proteomes" id="UP000177287"/>
    </source>
</evidence>
<evidence type="ECO:0000256" key="4">
    <source>
        <dbReference type="ARBA" id="ARBA00023136"/>
    </source>
</evidence>
<reference evidence="8 9" key="1">
    <citation type="journal article" date="2016" name="Nat. Commun.">
        <title>Thousands of microbial genomes shed light on interconnected biogeochemical processes in an aquifer system.</title>
        <authorList>
            <person name="Anantharaman K."/>
            <person name="Brown C.T."/>
            <person name="Hug L.A."/>
            <person name="Sharon I."/>
            <person name="Castelle C.J."/>
            <person name="Probst A.J."/>
            <person name="Thomas B.C."/>
            <person name="Singh A."/>
            <person name="Wilkins M.J."/>
            <person name="Karaoz U."/>
            <person name="Brodie E.L."/>
            <person name="Williams K.H."/>
            <person name="Hubbard S.S."/>
            <person name="Banfield J.F."/>
        </authorList>
    </citation>
    <scope>NUCLEOTIDE SEQUENCE [LARGE SCALE GENOMIC DNA]</scope>
</reference>
<dbReference type="GO" id="GO:0008932">
    <property type="term" value="F:lytic endotransglycosylase activity"/>
    <property type="evidence" value="ECO:0007669"/>
    <property type="project" value="UniProtKB-UniRule"/>
</dbReference>
<comment type="function">
    <text evidence="7">Functions as a peptidoglycan terminase that cleaves nascent peptidoglycan strands endolytically to terminate their elongation.</text>
</comment>
<keyword evidence="4 7" id="KW-0472">Membrane</keyword>
<organism evidence="8 9">
    <name type="scientific">Candidatus Wildermuthbacteria bacterium RIFCSPLOWO2_01_FULL_47_18</name>
    <dbReference type="NCBI Taxonomy" id="1802460"/>
    <lineage>
        <taxon>Bacteria</taxon>
        <taxon>Candidatus Wildermuthiibacteriota</taxon>
    </lineage>
</organism>
<dbReference type="GO" id="GO:0005886">
    <property type="term" value="C:plasma membrane"/>
    <property type="evidence" value="ECO:0007669"/>
    <property type="project" value="UniProtKB-UniRule"/>
</dbReference>
<dbReference type="CDD" id="cd08010">
    <property type="entry name" value="MltG_like"/>
    <property type="match status" value="1"/>
</dbReference>
<dbReference type="GO" id="GO:0009252">
    <property type="term" value="P:peptidoglycan biosynthetic process"/>
    <property type="evidence" value="ECO:0007669"/>
    <property type="project" value="UniProtKB-UniRule"/>
</dbReference>
<keyword evidence="6 7" id="KW-0961">Cell wall biogenesis/degradation</keyword>
<evidence type="ECO:0000313" key="8">
    <source>
        <dbReference type="EMBL" id="OHA72006.1"/>
    </source>
</evidence>
<comment type="similarity">
    <text evidence="7">Belongs to the transglycosylase MltG family.</text>
</comment>
<dbReference type="HAMAP" id="MF_02065">
    <property type="entry name" value="MltG"/>
    <property type="match status" value="1"/>
</dbReference>